<proteinExistence type="inferred from homology"/>
<keyword evidence="5" id="KW-1185">Reference proteome</keyword>
<comment type="caution">
    <text evidence="4">The sequence shown here is derived from an EMBL/GenBank/DDBJ whole genome shotgun (WGS) entry which is preliminary data.</text>
</comment>
<comment type="similarity">
    <text evidence="1">Belongs to the plant acyltransferase family.</text>
</comment>
<feature type="signal peptide" evidence="3">
    <location>
        <begin position="1"/>
        <end position="23"/>
    </location>
</feature>
<evidence type="ECO:0008006" key="6">
    <source>
        <dbReference type="Google" id="ProtNLM"/>
    </source>
</evidence>
<dbReference type="GO" id="GO:0016747">
    <property type="term" value="F:acyltransferase activity, transferring groups other than amino-acyl groups"/>
    <property type="evidence" value="ECO:0007669"/>
    <property type="project" value="UniProtKB-ARBA"/>
</dbReference>
<dbReference type="Gene3D" id="3.30.559.10">
    <property type="entry name" value="Chloramphenicol acetyltransferase-like domain"/>
    <property type="match status" value="2"/>
</dbReference>
<reference evidence="4" key="1">
    <citation type="journal article" date="2018" name="DNA Res.">
        <title>Multiple hybrid de novo genome assembly of finger millet, an orphan allotetraploid crop.</title>
        <authorList>
            <person name="Hatakeyama M."/>
            <person name="Aluri S."/>
            <person name="Balachadran M.T."/>
            <person name="Sivarajan S.R."/>
            <person name="Patrignani A."/>
            <person name="Gruter S."/>
            <person name="Poveda L."/>
            <person name="Shimizu-Inatsugi R."/>
            <person name="Baeten J."/>
            <person name="Francoijs K.J."/>
            <person name="Nataraja K.N."/>
            <person name="Reddy Y.A.N."/>
            <person name="Phadnis S."/>
            <person name="Ravikumar R.L."/>
            <person name="Schlapbach R."/>
            <person name="Sreeman S.M."/>
            <person name="Shimizu K.K."/>
        </authorList>
    </citation>
    <scope>NUCLEOTIDE SEQUENCE</scope>
</reference>
<feature type="chain" id="PRO_5043921387" description="Benzyl alcohol O-benzoyltransferase" evidence="3">
    <location>
        <begin position="24"/>
        <end position="288"/>
    </location>
</feature>
<gene>
    <name evidence="4" type="primary">gb27584</name>
    <name evidence="4" type="ORF">PR202_gb27584</name>
</gene>
<evidence type="ECO:0000256" key="3">
    <source>
        <dbReference type="SAM" id="SignalP"/>
    </source>
</evidence>
<evidence type="ECO:0000313" key="5">
    <source>
        <dbReference type="Proteomes" id="UP001054889"/>
    </source>
</evidence>
<dbReference type="PANTHER" id="PTHR31147">
    <property type="entry name" value="ACYL TRANSFERASE 4"/>
    <property type="match status" value="1"/>
</dbReference>
<reference evidence="4" key="2">
    <citation type="submission" date="2021-12" db="EMBL/GenBank/DDBJ databases">
        <title>Resequencing data analysis of finger millet.</title>
        <authorList>
            <person name="Hatakeyama M."/>
            <person name="Aluri S."/>
            <person name="Balachadran M.T."/>
            <person name="Sivarajan S.R."/>
            <person name="Poveda L."/>
            <person name="Shimizu-Inatsugi R."/>
            <person name="Schlapbach R."/>
            <person name="Sreeman S.M."/>
            <person name="Shimizu K.K."/>
        </authorList>
    </citation>
    <scope>NUCLEOTIDE SEQUENCE</scope>
</reference>
<dbReference type="AlphaFoldDB" id="A0AAV5FV57"/>
<dbReference type="Pfam" id="PF02458">
    <property type="entry name" value="Transferase"/>
    <property type="match status" value="1"/>
</dbReference>
<dbReference type="InterPro" id="IPR023213">
    <property type="entry name" value="CAT-like_dom_sf"/>
</dbReference>
<keyword evidence="3" id="KW-0732">Signal</keyword>
<accession>A0AAV5FV57</accession>
<name>A0AAV5FV57_ELECO</name>
<keyword evidence="2" id="KW-0808">Transferase</keyword>
<sequence>MADALGLMQFLVAVAELARGATAPTVPPVWERHLLQARDVPRPCFAHREYDEVPGAMSLGLSMPLDDMVTRSFFFGREELIAIRSRLTPDLQKRATKFDILAGWLWRCRTVALAPDSDDEMRLIFIVNARGRNKPTTNNNNSKGIPDGYYGNAFALPVAVSKAGELCEKPLSYAVELVKKAKDEVSMEYMQSTADLMVLRGRPLPCTTAGIYSLSDVTKARFDSHDFGWGKPVYGGPAHAVGNPAMPWLASFFLPFKNADGEDGILVPTSLPRPAMDRFAELMAQLLV</sequence>
<evidence type="ECO:0000256" key="2">
    <source>
        <dbReference type="ARBA" id="ARBA00022679"/>
    </source>
</evidence>
<organism evidence="4 5">
    <name type="scientific">Eleusine coracana subsp. coracana</name>
    <dbReference type="NCBI Taxonomy" id="191504"/>
    <lineage>
        <taxon>Eukaryota</taxon>
        <taxon>Viridiplantae</taxon>
        <taxon>Streptophyta</taxon>
        <taxon>Embryophyta</taxon>
        <taxon>Tracheophyta</taxon>
        <taxon>Spermatophyta</taxon>
        <taxon>Magnoliopsida</taxon>
        <taxon>Liliopsida</taxon>
        <taxon>Poales</taxon>
        <taxon>Poaceae</taxon>
        <taxon>PACMAD clade</taxon>
        <taxon>Chloridoideae</taxon>
        <taxon>Cynodonteae</taxon>
        <taxon>Eleusininae</taxon>
        <taxon>Eleusine</taxon>
    </lineage>
</organism>
<evidence type="ECO:0000256" key="1">
    <source>
        <dbReference type="ARBA" id="ARBA00009861"/>
    </source>
</evidence>
<dbReference type="PANTHER" id="PTHR31147:SF66">
    <property type="entry name" value="OS05G0315700 PROTEIN"/>
    <property type="match status" value="1"/>
</dbReference>
<dbReference type="InterPro" id="IPR050898">
    <property type="entry name" value="Plant_acyltransferase"/>
</dbReference>
<dbReference type="Proteomes" id="UP001054889">
    <property type="component" value="Unassembled WGS sequence"/>
</dbReference>
<protein>
    <recommendedName>
        <fullName evidence="6">Benzyl alcohol O-benzoyltransferase</fullName>
    </recommendedName>
</protein>
<evidence type="ECO:0000313" key="4">
    <source>
        <dbReference type="EMBL" id="GJN38532.1"/>
    </source>
</evidence>
<dbReference type="EMBL" id="BQKI01000097">
    <property type="protein sequence ID" value="GJN38532.1"/>
    <property type="molecule type" value="Genomic_DNA"/>
</dbReference>